<dbReference type="AlphaFoldDB" id="A0A836G6U7"/>
<dbReference type="GO" id="GO:0008168">
    <property type="term" value="F:methyltransferase activity"/>
    <property type="evidence" value="ECO:0007669"/>
    <property type="project" value="UniProtKB-KW"/>
</dbReference>
<accession>A0A836G6U7</accession>
<dbReference type="GO" id="GO:0003676">
    <property type="term" value="F:nucleic acid binding"/>
    <property type="evidence" value="ECO:0007669"/>
    <property type="project" value="InterPro"/>
</dbReference>
<reference evidence="1" key="1">
    <citation type="submission" date="2020-03" db="EMBL/GenBank/DDBJ databases">
        <title>Relaxed selection underlies rapid genomic changes in the transitions from sociality to social parasitism in ants.</title>
        <authorList>
            <person name="Bi X."/>
        </authorList>
    </citation>
    <scope>NUCLEOTIDE SEQUENCE</scope>
    <source>
        <strain evidence="1">BGI-DK2014a</strain>
        <tissue evidence="1">Whole body</tissue>
    </source>
</reference>
<sequence length="163" mass="19427">LQNEKKQVSCSNQHMKGLMPKEIKVELDNVHSTFATVYNWVNEFNFWDARGIIHIDYLPSKQTAKKKVLFLQDNARIHTCLAPMAKFNEFRYELLLHPAYSPDFAPYDYFLFPNLKKWFGGKRFITREQLIAEIEAYFERVDKSYYSDGLKKLENCWIKCIEK</sequence>
<comment type="caution">
    <text evidence="1">The sequence shown here is derived from an EMBL/GenBank/DDBJ whole genome shotgun (WGS) entry which is preliminary data.</text>
</comment>
<dbReference type="EMBL" id="JAANIC010005208">
    <property type="protein sequence ID" value="KAG5332541.1"/>
    <property type="molecule type" value="Genomic_DNA"/>
</dbReference>
<dbReference type="Gene3D" id="3.30.420.10">
    <property type="entry name" value="Ribonuclease H-like superfamily/Ribonuclease H"/>
    <property type="match status" value="1"/>
</dbReference>
<dbReference type="PANTHER" id="PTHR46060">
    <property type="entry name" value="MARINER MOS1 TRANSPOSASE-LIKE PROTEIN"/>
    <property type="match status" value="1"/>
</dbReference>
<evidence type="ECO:0000313" key="1">
    <source>
        <dbReference type="EMBL" id="KAG5332541.1"/>
    </source>
</evidence>
<dbReference type="InterPro" id="IPR052709">
    <property type="entry name" value="Transposase-MT_Hybrid"/>
</dbReference>
<dbReference type="GO" id="GO:0032259">
    <property type="term" value="P:methylation"/>
    <property type="evidence" value="ECO:0007669"/>
    <property type="project" value="UniProtKB-KW"/>
</dbReference>
<keyword evidence="1" id="KW-0489">Methyltransferase</keyword>
<feature type="non-terminal residue" evidence="1">
    <location>
        <position position="1"/>
    </location>
</feature>
<keyword evidence="1" id="KW-0808">Transferase</keyword>
<dbReference type="PANTHER" id="PTHR46060:SF1">
    <property type="entry name" value="MARINER MOS1 TRANSPOSASE-LIKE PROTEIN"/>
    <property type="match status" value="1"/>
</dbReference>
<feature type="non-terminal residue" evidence="1">
    <location>
        <position position="163"/>
    </location>
</feature>
<gene>
    <name evidence="1" type="primary">Setmar_141</name>
    <name evidence="1" type="ORF">G6Z76_0005753</name>
</gene>
<dbReference type="Proteomes" id="UP000669903">
    <property type="component" value="Unassembled WGS sequence"/>
</dbReference>
<keyword evidence="2" id="KW-1185">Reference proteome</keyword>
<protein>
    <submittedName>
        <fullName evidence="1">SETMR methyltransferase</fullName>
    </submittedName>
</protein>
<dbReference type="InterPro" id="IPR036397">
    <property type="entry name" value="RNaseH_sf"/>
</dbReference>
<proteinExistence type="predicted"/>
<name>A0A836G6U7_9HYME</name>
<organism evidence="1 2">
    <name type="scientific">Acromyrmex charruanus</name>
    <dbReference type="NCBI Taxonomy" id="2715315"/>
    <lineage>
        <taxon>Eukaryota</taxon>
        <taxon>Metazoa</taxon>
        <taxon>Ecdysozoa</taxon>
        <taxon>Arthropoda</taxon>
        <taxon>Hexapoda</taxon>
        <taxon>Insecta</taxon>
        <taxon>Pterygota</taxon>
        <taxon>Neoptera</taxon>
        <taxon>Endopterygota</taxon>
        <taxon>Hymenoptera</taxon>
        <taxon>Apocrita</taxon>
        <taxon>Aculeata</taxon>
        <taxon>Formicoidea</taxon>
        <taxon>Formicidae</taxon>
        <taxon>Myrmicinae</taxon>
        <taxon>Acromyrmex</taxon>
    </lineage>
</organism>
<evidence type="ECO:0000313" key="2">
    <source>
        <dbReference type="Proteomes" id="UP000669903"/>
    </source>
</evidence>